<feature type="transmembrane region" description="Helical" evidence="1">
    <location>
        <begin position="47"/>
        <end position="65"/>
    </location>
</feature>
<keyword evidence="1" id="KW-1133">Transmembrane helix</keyword>
<evidence type="ECO:0000313" key="3">
    <source>
        <dbReference type="Proteomes" id="UP000178344"/>
    </source>
</evidence>
<accession>A0A1F6CFB0</accession>
<sequence>MLGLFGMLVWAAGVFLNYAVNFAVIKMGANVSGIPAINAAWGTVRDVANILFIFALLFIGIATILQIESYGAKKLLASLIIAALLINFSLFFTKVIIDASNKLATEFYSMMAIPQCTAQFGVCDSGLSDRFMSALKLQTIYDANAGTRMLPGVNTEAAALSFGKIFWIGIFGSIFLIITAFIFFAAALLIGIRFAVLIILMVLSPIGFAASVLPATAKFAGQWWDTLFKQAFFAPAYLLMTYLSLVIISSADFITKSGTAINYAGALSGDQGAEKTMALTLMNFLVVTVFMVASLIIATKLGAYGAKGMSDMGSNLRKWGQGVVGRNTVGRAGYDFGRLSELADERLKESRAGRIFRRVLPITQAGKAAGYGVGGLKYGSSKSRTAAVEGKEKEVEAGIRERRGNAPRLAAYIEGLSERERNHAYEKLSAPDRAAIDMQLHRRAGVVPTAPGIPLQPLSQSMRERLTVEEREKTENAQRDAIQSELARQHRATIENYVATPTVTPAQQGEFEEAMRRLPHNNARRLSHAARTNLDVIRGFSARHLRDLQAEGDLQPDEVLAIVGQATSPVGYSRQSEQHQFITTAANRAFWTP</sequence>
<feature type="transmembrane region" description="Helical" evidence="1">
    <location>
        <begin position="7"/>
        <end position="27"/>
    </location>
</feature>
<evidence type="ECO:0000313" key="2">
    <source>
        <dbReference type="EMBL" id="OGG47677.1"/>
    </source>
</evidence>
<proteinExistence type="predicted"/>
<keyword evidence="1" id="KW-0812">Transmembrane</keyword>
<evidence type="ECO:0008006" key="4">
    <source>
        <dbReference type="Google" id="ProtNLM"/>
    </source>
</evidence>
<feature type="transmembrane region" description="Helical" evidence="1">
    <location>
        <begin position="194"/>
        <end position="216"/>
    </location>
</feature>
<gene>
    <name evidence="2" type="ORF">A2671_01595</name>
</gene>
<feature type="transmembrane region" description="Helical" evidence="1">
    <location>
        <begin position="276"/>
        <end position="297"/>
    </location>
</feature>
<dbReference type="Proteomes" id="UP000178344">
    <property type="component" value="Unassembled WGS sequence"/>
</dbReference>
<reference evidence="2 3" key="1">
    <citation type="journal article" date="2016" name="Nat. Commun.">
        <title>Thousands of microbial genomes shed light on interconnected biogeochemical processes in an aquifer system.</title>
        <authorList>
            <person name="Anantharaman K."/>
            <person name="Brown C.T."/>
            <person name="Hug L.A."/>
            <person name="Sharon I."/>
            <person name="Castelle C.J."/>
            <person name="Probst A.J."/>
            <person name="Thomas B.C."/>
            <person name="Singh A."/>
            <person name="Wilkins M.J."/>
            <person name="Karaoz U."/>
            <person name="Brodie E.L."/>
            <person name="Williams K.H."/>
            <person name="Hubbard S.S."/>
            <person name="Banfield J.F."/>
        </authorList>
    </citation>
    <scope>NUCLEOTIDE SEQUENCE [LARGE SCALE GENOMIC DNA]</scope>
</reference>
<dbReference type="AlphaFoldDB" id="A0A1F6CFB0"/>
<dbReference type="EMBL" id="MFKQ01000003">
    <property type="protein sequence ID" value="OGG47677.1"/>
    <property type="molecule type" value="Genomic_DNA"/>
</dbReference>
<feature type="transmembrane region" description="Helical" evidence="1">
    <location>
        <begin position="77"/>
        <end position="97"/>
    </location>
</feature>
<feature type="transmembrane region" description="Helical" evidence="1">
    <location>
        <begin position="236"/>
        <end position="255"/>
    </location>
</feature>
<evidence type="ECO:0000256" key="1">
    <source>
        <dbReference type="SAM" id="Phobius"/>
    </source>
</evidence>
<keyword evidence="1" id="KW-0472">Membrane</keyword>
<name>A0A1F6CFB0_9BACT</name>
<protein>
    <recommendedName>
        <fullName evidence="4">Type IV secretion system protein VirB6</fullName>
    </recommendedName>
</protein>
<feature type="transmembrane region" description="Helical" evidence="1">
    <location>
        <begin position="165"/>
        <end position="187"/>
    </location>
</feature>
<organism evidence="2 3">
    <name type="scientific">Candidatus Kaiserbacteria bacterium RIFCSPHIGHO2_01_FULL_49_13</name>
    <dbReference type="NCBI Taxonomy" id="1798477"/>
    <lineage>
        <taxon>Bacteria</taxon>
        <taxon>Candidatus Kaiseribacteriota</taxon>
    </lineage>
</organism>
<comment type="caution">
    <text evidence="2">The sequence shown here is derived from an EMBL/GenBank/DDBJ whole genome shotgun (WGS) entry which is preliminary data.</text>
</comment>